<reference evidence="2 3" key="2">
    <citation type="submission" date="2008-11" db="EMBL/GenBank/DDBJ databases">
        <authorList>
            <person name="Fulton L."/>
            <person name="Clifton S."/>
            <person name="Fulton B."/>
            <person name="Xu J."/>
            <person name="Minx P."/>
            <person name="Pepin K.H."/>
            <person name="Johnson M."/>
            <person name="Bhonagiri V."/>
            <person name="Nash W.E."/>
            <person name="Mardis E.R."/>
            <person name="Wilson R.K."/>
        </authorList>
    </citation>
    <scope>NUCLEOTIDE SEQUENCE [LARGE SCALE GENOMIC DNA]</scope>
    <source>
        <strain evidence="2 3">ATCC 43243</strain>
    </source>
</reference>
<dbReference type="InterPro" id="IPR043770">
    <property type="entry name" value="DUF5716_C"/>
</dbReference>
<feature type="domain" description="DUF5716" evidence="1">
    <location>
        <begin position="77"/>
        <end position="374"/>
    </location>
</feature>
<proteinExistence type="predicted"/>
<dbReference type="eggNOG" id="ENOG502ZB38">
    <property type="taxonomic scope" value="Bacteria"/>
</dbReference>
<dbReference type="Proteomes" id="UP000003136">
    <property type="component" value="Unassembled WGS sequence"/>
</dbReference>
<dbReference type="AlphaFoldDB" id="B7AQ90"/>
<reference evidence="2 3" key="1">
    <citation type="submission" date="2008-11" db="EMBL/GenBank/DDBJ databases">
        <title>Draft genome sequence of Bacteroides pectinophilus (ATCC 43243).</title>
        <authorList>
            <person name="Sudarsanam P."/>
            <person name="Ley R."/>
            <person name="Guruge J."/>
            <person name="Turnbaugh P.J."/>
            <person name="Mahowald M."/>
            <person name="Liep D."/>
            <person name="Gordon J."/>
        </authorList>
    </citation>
    <scope>NUCLEOTIDE SEQUENCE [LARGE SCALE GENOMIC DNA]</scope>
    <source>
        <strain evidence="2 3">ATCC 43243</strain>
    </source>
</reference>
<sequence length="386" mass="43180">MDGLILGIDICNEYSHLSFYDKSKNVPESVPFAGEMALANPDVLDRMTEQPDRLAGHVAEIMQTAYRYCACNETERVCVTIPHFERHIVDAVRDAFISAGVPDTSLMFISHEECLAYYAFGMHRDLWINGVILIDYSYDGITGYRMDRVAIGSKQVIAESDYMKDENRVLTDEFAQSKGAADLDMLSDILTQDADKLIGKKAASSVYLTGRGFDTTRLPDAFLKCICNRHRVFAGQNLYVKGACICAFTEANALQRDVIVACRNRLPSTIDMDIIERGKKKIFRIASAGTNWYHAGRSVDFIADDCSSITLHIQPAGGQKPYDEIVDFSDFPYRAGKTTRINVRFEFEGDDRCSVTVTDKGFGCFVQASGEKCCQEHRFVIAEDVL</sequence>
<protein>
    <recommendedName>
        <fullName evidence="1">DUF5716 domain-containing protein</fullName>
    </recommendedName>
</protein>
<gene>
    <name evidence="2" type="ORF">BACPEC_00846</name>
</gene>
<organism evidence="2 3">
    <name type="scientific">[Bacteroides] pectinophilus ATCC 43243</name>
    <dbReference type="NCBI Taxonomy" id="483218"/>
    <lineage>
        <taxon>Bacteria</taxon>
        <taxon>Bacillati</taxon>
        <taxon>Bacillota</taxon>
        <taxon>Clostridia</taxon>
        <taxon>Eubacteriales</taxon>
    </lineage>
</organism>
<dbReference type="HOGENOM" id="CLU_054008_0_0_9"/>
<accession>B7AQ90</accession>
<evidence type="ECO:0000259" key="1">
    <source>
        <dbReference type="Pfam" id="PF18980"/>
    </source>
</evidence>
<name>B7AQ90_9FIRM</name>
<keyword evidence="3" id="KW-1185">Reference proteome</keyword>
<evidence type="ECO:0000313" key="2">
    <source>
        <dbReference type="EMBL" id="EEC57862.1"/>
    </source>
</evidence>
<dbReference type="STRING" id="483218.BACPEC_00846"/>
<dbReference type="EMBL" id="ABVQ01000035">
    <property type="protein sequence ID" value="EEC57862.1"/>
    <property type="molecule type" value="Genomic_DNA"/>
</dbReference>
<dbReference type="Pfam" id="PF18980">
    <property type="entry name" value="DUF5716_C"/>
    <property type="match status" value="1"/>
</dbReference>
<evidence type="ECO:0000313" key="3">
    <source>
        <dbReference type="Proteomes" id="UP000003136"/>
    </source>
</evidence>
<comment type="caution">
    <text evidence="2">The sequence shown here is derived from an EMBL/GenBank/DDBJ whole genome shotgun (WGS) entry which is preliminary data.</text>
</comment>